<protein>
    <submittedName>
        <fullName evidence="4">CAP domain-containing protein</fullName>
    </submittedName>
</protein>
<evidence type="ECO:0000259" key="2">
    <source>
        <dbReference type="Pfam" id="PF00188"/>
    </source>
</evidence>
<sequence>MSKRVVSILGTNNAAVYRRQHYTQRGKWYVPLFVTIMIAALFCSSQSAYAANEHPATASSGSSDRYTQTIAKSSSKNQTDFIVQGVSIGMSEQALIDVLGEPARKDVSEYGFEWFIYNHNYKRYLQVGVNNSKVVALYTNAQDWTSASGIQFGSTKSEVEAALGPALTRIKKGNTNYNYKDNGGKLSIHRVGDLYATVFYDLNQQGTVTAIQLIAAETELAFKGYYGTPSERLRESFEREVFDLTNAIRVRYGKEPYEWNDVIADTARKHSTDMKSRNFFNHNDPDGKTPFDRIKKDGITYKVAGENIAAGQTSAIFVHEDWMNSSKHRKNIMGDYEQLGVGISFGGKSNVFYTQNFYTPNL</sequence>
<dbReference type="SUPFAM" id="SSF55797">
    <property type="entry name" value="PR-1-like"/>
    <property type="match status" value="1"/>
</dbReference>
<keyword evidence="1" id="KW-0812">Transmembrane</keyword>
<reference evidence="4 5" key="1">
    <citation type="submission" date="2021-11" db="EMBL/GenBank/DDBJ databases">
        <title>Draft genome sequence of Paenibacillus profundus YoMME, a new Gram-positive bacteria with exoelectrogenic properties.</title>
        <authorList>
            <person name="Hubenova Y."/>
            <person name="Hubenova E."/>
            <person name="Manasiev Y."/>
            <person name="Peykov S."/>
            <person name="Mitov M."/>
        </authorList>
    </citation>
    <scope>NUCLEOTIDE SEQUENCE [LARGE SCALE GENOMIC DNA]</scope>
    <source>
        <strain evidence="4 5">YoMME</strain>
    </source>
</reference>
<dbReference type="CDD" id="cd05379">
    <property type="entry name" value="CAP_bacterial"/>
    <property type="match status" value="1"/>
</dbReference>
<evidence type="ECO:0000259" key="3">
    <source>
        <dbReference type="Pfam" id="PF14504"/>
    </source>
</evidence>
<dbReference type="PANTHER" id="PTHR31157">
    <property type="entry name" value="SCP DOMAIN-CONTAINING PROTEIN"/>
    <property type="match status" value="1"/>
</dbReference>
<evidence type="ECO:0000313" key="4">
    <source>
        <dbReference type="EMBL" id="MCE5170201.1"/>
    </source>
</evidence>
<feature type="domain" description="SCP" evidence="2">
    <location>
        <begin position="242"/>
        <end position="357"/>
    </location>
</feature>
<dbReference type="Proteomes" id="UP001199916">
    <property type="component" value="Unassembled WGS sequence"/>
</dbReference>
<dbReference type="Gene3D" id="3.40.33.10">
    <property type="entry name" value="CAP"/>
    <property type="match status" value="1"/>
</dbReference>
<dbReference type="InterPro" id="IPR014044">
    <property type="entry name" value="CAP_dom"/>
</dbReference>
<comment type="caution">
    <text evidence="4">The sequence shown here is derived from an EMBL/GenBank/DDBJ whole genome shotgun (WGS) entry which is preliminary data.</text>
</comment>
<keyword evidence="1" id="KW-1133">Transmembrane helix</keyword>
<feature type="transmembrane region" description="Helical" evidence="1">
    <location>
        <begin position="28"/>
        <end position="49"/>
    </location>
</feature>
<accession>A0ABS8YDX5</accession>
<dbReference type="InterPro" id="IPR029410">
    <property type="entry name" value="CAP_assoc"/>
</dbReference>
<name>A0ABS8YDX5_9BACL</name>
<keyword evidence="5" id="KW-1185">Reference proteome</keyword>
<feature type="domain" description="CAP-associated" evidence="3">
    <location>
        <begin position="88"/>
        <end position="225"/>
    </location>
</feature>
<proteinExistence type="predicted"/>
<dbReference type="PANTHER" id="PTHR31157:SF1">
    <property type="entry name" value="SCP DOMAIN-CONTAINING PROTEIN"/>
    <property type="match status" value="1"/>
</dbReference>
<gene>
    <name evidence="4" type="ORF">LQV63_12855</name>
</gene>
<organism evidence="4 5">
    <name type="scientific">Paenibacillus profundus</name>
    <dbReference type="NCBI Taxonomy" id="1173085"/>
    <lineage>
        <taxon>Bacteria</taxon>
        <taxon>Bacillati</taxon>
        <taxon>Bacillota</taxon>
        <taxon>Bacilli</taxon>
        <taxon>Bacillales</taxon>
        <taxon>Paenibacillaceae</taxon>
        <taxon>Paenibacillus</taxon>
    </lineage>
</organism>
<dbReference type="Pfam" id="PF00188">
    <property type="entry name" value="CAP"/>
    <property type="match status" value="1"/>
</dbReference>
<dbReference type="EMBL" id="JAJNBZ010000008">
    <property type="protein sequence ID" value="MCE5170201.1"/>
    <property type="molecule type" value="Genomic_DNA"/>
</dbReference>
<evidence type="ECO:0000256" key="1">
    <source>
        <dbReference type="SAM" id="Phobius"/>
    </source>
</evidence>
<keyword evidence="1" id="KW-0472">Membrane</keyword>
<dbReference type="RefSeq" id="WP_233696995.1">
    <property type="nucleotide sequence ID" value="NZ_JAJNBZ010000008.1"/>
</dbReference>
<evidence type="ECO:0000313" key="5">
    <source>
        <dbReference type="Proteomes" id="UP001199916"/>
    </source>
</evidence>
<dbReference type="InterPro" id="IPR035940">
    <property type="entry name" value="CAP_sf"/>
</dbReference>
<dbReference type="Pfam" id="PF14504">
    <property type="entry name" value="CAP_assoc_N"/>
    <property type="match status" value="1"/>
</dbReference>